<dbReference type="RefSeq" id="WP_179921147.1">
    <property type="nucleotide sequence ID" value="NZ_CP058689.1"/>
</dbReference>
<dbReference type="EMBL" id="CP058689">
    <property type="protein sequence ID" value="QLH13579.1"/>
    <property type="molecule type" value="Genomic_DNA"/>
</dbReference>
<evidence type="ECO:0000313" key="2">
    <source>
        <dbReference type="Proteomes" id="UP000509322"/>
    </source>
</evidence>
<name>A0A7H9BR70_PARPN</name>
<dbReference type="AlphaFoldDB" id="A0A7H9BR70"/>
<protein>
    <submittedName>
        <fullName evidence="1">Uncharacterized protein</fullName>
    </submittedName>
</protein>
<evidence type="ECO:0000313" key="1">
    <source>
        <dbReference type="EMBL" id="QLH13579.1"/>
    </source>
</evidence>
<organism evidence="1 2">
    <name type="scientific">Paracoccus pantotrophus</name>
    <name type="common">Thiosphaera pantotropha</name>
    <dbReference type="NCBI Taxonomy" id="82367"/>
    <lineage>
        <taxon>Bacteria</taxon>
        <taxon>Pseudomonadati</taxon>
        <taxon>Pseudomonadota</taxon>
        <taxon>Alphaproteobacteria</taxon>
        <taxon>Rhodobacterales</taxon>
        <taxon>Paracoccaceae</taxon>
        <taxon>Paracoccus</taxon>
    </lineage>
</organism>
<dbReference type="Proteomes" id="UP000509322">
    <property type="component" value="Chromosome 1"/>
</dbReference>
<reference evidence="1 2" key="1">
    <citation type="submission" date="2020-07" db="EMBL/GenBank/DDBJ databases">
        <title>The complete genome of Paracoccus pantotrophus ACCC 10489.</title>
        <authorList>
            <person name="Si Y."/>
        </authorList>
    </citation>
    <scope>NUCLEOTIDE SEQUENCE [LARGE SCALE GENOMIC DNA]</scope>
    <source>
        <strain evidence="1 2">ACCC10489</strain>
    </source>
</reference>
<gene>
    <name evidence="1" type="ORF">HYQ43_04685</name>
</gene>
<accession>A0A7H9BR70</accession>
<proteinExistence type="predicted"/>
<sequence>MEFEIRNPFWSSSISIDVEWNHPFHGWIPYTAIDQSGEEEMQAIWDGLMRGDFGQIAPMEPQA</sequence>